<sequence>MDWCEKTHSTCARMRRELPLPKRVVLNEPRGVLPYAILSYCWGSSVPLKTTVTSANIGQHIKNRIPLDKFPKRLRDVIPFQPHRISGNDQNSKISPLRSLSDWVPFVSNRLYSLPNDKLPSLVGLVSQLAKATSASYVAGLWREDLLVGLTWRAQTVGLCKRSGRAPSWSWASFDDL</sequence>
<evidence type="ECO:0000313" key="1">
    <source>
        <dbReference type="EMBL" id="KAK3348880.1"/>
    </source>
</evidence>
<dbReference type="AlphaFoldDB" id="A0AAJ0MC70"/>
<dbReference type="PANTHER" id="PTHR33112">
    <property type="entry name" value="DOMAIN PROTEIN, PUTATIVE-RELATED"/>
    <property type="match status" value="1"/>
</dbReference>
<reference evidence="1" key="2">
    <citation type="submission" date="2023-06" db="EMBL/GenBank/DDBJ databases">
        <authorList>
            <consortium name="Lawrence Berkeley National Laboratory"/>
            <person name="Haridas S."/>
            <person name="Hensen N."/>
            <person name="Bonometti L."/>
            <person name="Westerberg I."/>
            <person name="Brannstrom I.O."/>
            <person name="Guillou S."/>
            <person name="Cros-Aarteil S."/>
            <person name="Calhoun S."/>
            <person name="Kuo A."/>
            <person name="Mondo S."/>
            <person name="Pangilinan J."/>
            <person name="Riley R."/>
            <person name="Labutti K."/>
            <person name="Andreopoulos B."/>
            <person name="Lipzen A."/>
            <person name="Chen C."/>
            <person name="Yanf M."/>
            <person name="Daum C."/>
            <person name="Ng V."/>
            <person name="Clum A."/>
            <person name="Steindorff A."/>
            <person name="Ohm R."/>
            <person name="Martin F."/>
            <person name="Silar P."/>
            <person name="Natvig D."/>
            <person name="Lalanne C."/>
            <person name="Gautier V."/>
            <person name="Ament-Velasquez S.L."/>
            <person name="Kruys A."/>
            <person name="Hutchinson M.I."/>
            <person name="Powell A.J."/>
            <person name="Barry K."/>
            <person name="Miller A.N."/>
            <person name="Grigoriev I.V."/>
            <person name="Debuchy R."/>
            <person name="Gladieux P."/>
            <person name="Thoren M.H."/>
            <person name="Johannesson H."/>
        </authorList>
    </citation>
    <scope>NUCLEOTIDE SEQUENCE</scope>
    <source>
        <strain evidence="1">CBS 955.72</strain>
    </source>
</reference>
<gene>
    <name evidence="1" type="ORF">B0T25DRAFT_231118</name>
</gene>
<name>A0AAJ0MC70_9PEZI</name>
<proteinExistence type="predicted"/>
<organism evidence="1 2">
    <name type="scientific">Lasiosphaeria hispida</name>
    <dbReference type="NCBI Taxonomy" id="260671"/>
    <lineage>
        <taxon>Eukaryota</taxon>
        <taxon>Fungi</taxon>
        <taxon>Dikarya</taxon>
        <taxon>Ascomycota</taxon>
        <taxon>Pezizomycotina</taxon>
        <taxon>Sordariomycetes</taxon>
        <taxon>Sordariomycetidae</taxon>
        <taxon>Sordariales</taxon>
        <taxon>Lasiosphaeriaceae</taxon>
        <taxon>Lasiosphaeria</taxon>
    </lineage>
</organism>
<keyword evidence="2" id="KW-1185">Reference proteome</keyword>
<comment type="caution">
    <text evidence="1">The sequence shown here is derived from an EMBL/GenBank/DDBJ whole genome shotgun (WGS) entry which is preliminary data.</text>
</comment>
<accession>A0AAJ0MC70</accession>
<reference evidence="1" key="1">
    <citation type="journal article" date="2023" name="Mol. Phylogenet. Evol.">
        <title>Genome-scale phylogeny and comparative genomics of the fungal order Sordariales.</title>
        <authorList>
            <person name="Hensen N."/>
            <person name="Bonometti L."/>
            <person name="Westerberg I."/>
            <person name="Brannstrom I.O."/>
            <person name="Guillou S."/>
            <person name="Cros-Aarteil S."/>
            <person name="Calhoun S."/>
            <person name="Haridas S."/>
            <person name="Kuo A."/>
            <person name="Mondo S."/>
            <person name="Pangilinan J."/>
            <person name="Riley R."/>
            <person name="LaButti K."/>
            <person name="Andreopoulos B."/>
            <person name="Lipzen A."/>
            <person name="Chen C."/>
            <person name="Yan M."/>
            <person name="Daum C."/>
            <person name="Ng V."/>
            <person name="Clum A."/>
            <person name="Steindorff A."/>
            <person name="Ohm R.A."/>
            <person name="Martin F."/>
            <person name="Silar P."/>
            <person name="Natvig D.O."/>
            <person name="Lalanne C."/>
            <person name="Gautier V."/>
            <person name="Ament-Velasquez S.L."/>
            <person name="Kruys A."/>
            <person name="Hutchinson M.I."/>
            <person name="Powell A.J."/>
            <person name="Barry K."/>
            <person name="Miller A.N."/>
            <person name="Grigoriev I.V."/>
            <person name="Debuchy R."/>
            <person name="Gladieux P."/>
            <person name="Hiltunen Thoren M."/>
            <person name="Johannesson H."/>
        </authorList>
    </citation>
    <scope>NUCLEOTIDE SEQUENCE</scope>
    <source>
        <strain evidence="1">CBS 955.72</strain>
    </source>
</reference>
<evidence type="ECO:0000313" key="2">
    <source>
        <dbReference type="Proteomes" id="UP001275084"/>
    </source>
</evidence>
<dbReference type="PANTHER" id="PTHR33112:SF8">
    <property type="entry name" value="HETEROKARYON INCOMPATIBILITY DOMAIN-CONTAINING PROTEIN"/>
    <property type="match status" value="1"/>
</dbReference>
<dbReference type="Proteomes" id="UP001275084">
    <property type="component" value="Unassembled WGS sequence"/>
</dbReference>
<dbReference type="EMBL" id="JAUIQD010000005">
    <property type="protein sequence ID" value="KAK3348880.1"/>
    <property type="molecule type" value="Genomic_DNA"/>
</dbReference>
<protein>
    <submittedName>
        <fullName evidence="1">Uncharacterized protein</fullName>
    </submittedName>
</protein>